<dbReference type="InterPro" id="IPR029127">
    <property type="entry name" value="MvaI_BcnI"/>
</dbReference>
<comment type="caution">
    <text evidence="2">The sequence shown here is derived from an EMBL/GenBank/DDBJ whole genome shotgun (WGS) entry which is preliminary data.</text>
</comment>
<protein>
    <submittedName>
        <fullName evidence="2">Restriction endonuclease</fullName>
    </submittedName>
</protein>
<keyword evidence="2" id="KW-0540">Nuclease</keyword>
<proteinExistence type="predicted"/>
<keyword evidence="2" id="KW-0378">Hydrolase</keyword>
<dbReference type="AlphaFoldDB" id="A0A842CL86"/>
<organism evidence="2 3">
    <name type="scientific">Listeria marthii</name>
    <dbReference type="NCBI Taxonomy" id="529731"/>
    <lineage>
        <taxon>Bacteria</taxon>
        <taxon>Bacillati</taxon>
        <taxon>Bacillota</taxon>
        <taxon>Bacilli</taxon>
        <taxon>Bacillales</taxon>
        <taxon>Listeriaceae</taxon>
        <taxon>Listeria</taxon>
    </lineage>
</organism>
<dbReference type="RefSeq" id="WP_185529550.1">
    <property type="nucleotide sequence ID" value="NZ_JAASWI010000001.1"/>
</dbReference>
<dbReference type="Proteomes" id="UP000580683">
    <property type="component" value="Unassembled WGS sequence"/>
</dbReference>
<accession>A0A842CL86</accession>
<evidence type="ECO:0000313" key="2">
    <source>
        <dbReference type="EMBL" id="MBC1977001.1"/>
    </source>
</evidence>
<feature type="domain" description="MvaI/BcnI restriction endonuclease" evidence="1">
    <location>
        <begin position="166"/>
        <end position="405"/>
    </location>
</feature>
<gene>
    <name evidence="2" type="ORF">HCJ63_00730</name>
</gene>
<evidence type="ECO:0000259" key="1">
    <source>
        <dbReference type="Pfam" id="PF15515"/>
    </source>
</evidence>
<dbReference type="GO" id="GO:0004519">
    <property type="term" value="F:endonuclease activity"/>
    <property type="evidence" value="ECO:0007669"/>
    <property type="project" value="UniProtKB-KW"/>
</dbReference>
<dbReference type="EMBL" id="JAASWI010000001">
    <property type="protein sequence ID" value="MBC1977001.1"/>
    <property type="molecule type" value="Genomic_DNA"/>
</dbReference>
<reference evidence="2 3" key="1">
    <citation type="submission" date="2020-03" db="EMBL/GenBank/DDBJ databases">
        <title>Soil Listeria distribution.</title>
        <authorList>
            <person name="Liao J."/>
            <person name="Wiedmann M."/>
        </authorList>
    </citation>
    <scope>NUCLEOTIDE SEQUENCE [LARGE SCALE GENOMIC DNA]</scope>
    <source>
        <strain evidence="2 3">FSL L7-0504</strain>
    </source>
</reference>
<dbReference type="Gene3D" id="3.30.70.3570">
    <property type="entry name" value="MvaI/BcnI restriction endonuclease, recognition domain"/>
    <property type="match status" value="2"/>
</dbReference>
<keyword evidence="2" id="KW-0255">Endonuclease</keyword>
<dbReference type="InterPro" id="IPR043005">
    <property type="entry name" value="MvaI_BcnI_rec"/>
</dbReference>
<dbReference type="Pfam" id="PF15515">
    <property type="entry name" value="MvaI_BcnI"/>
    <property type="match status" value="1"/>
</dbReference>
<name>A0A842CL86_9LIST</name>
<evidence type="ECO:0000313" key="3">
    <source>
        <dbReference type="Proteomes" id="UP000580683"/>
    </source>
</evidence>
<sequence length="414" mass="47805">MIFEPNTDELNIINNIHKYNKLEYSLIRLTRTMVEKNNIDANGLFRDLLKTSNLVDYNKLQNGGTNGIKYTAKLLLENHFENMTMNFYKVKGVRSDPRFSIHGIKSLVNQGKMNIDDLLYITVTNPNKDSQIVILNLTSNISLDKTLKSTFGADKTEETLSRLIPEIRRIAQAGFHPNSKGEGPFAPKDVGDTLEYLLGIKTNNSQKADYEENIEIKAKTGKTMDTLFTLRPRFEGTLVEQFEKSDRNRVSAFARLYGYESDKHVGYKNLYITIGTKKAPQNKIGFFLEINEEKRTVEIRKWNEKGKHEITAFWTFDSLRKELHTKHPATLWVKAEQRVIVNTVEFKYFEADLSREPQFTTFLSLIETGGITYDWRGFTTPSGKYQGKNHGNAWRIKKKYRNLLFGSVEKIELL</sequence>